<evidence type="ECO:0000313" key="3">
    <source>
        <dbReference type="Proteomes" id="UP000026960"/>
    </source>
</evidence>
<dbReference type="PaxDb" id="65489-OBART05G09350.1"/>
<dbReference type="AlphaFoldDB" id="A0A0D3G5A0"/>
<reference evidence="2" key="2">
    <citation type="submission" date="2015-03" db="UniProtKB">
        <authorList>
            <consortium name="EnsemblPlants"/>
        </authorList>
    </citation>
    <scope>IDENTIFICATION</scope>
</reference>
<reference evidence="2" key="1">
    <citation type="journal article" date="2009" name="Rice">
        <title>De Novo Next Generation Sequencing of Plant Genomes.</title>
        <authorList>
            <person name="Rounsley S."/>
            <person name="Marri P.R."/>
            <person name="Yu Y."/>
            <person name="He R."/>
            <person name="Sisneros N."/>
            <person name="Goicoechea J.L."/>
            <person name="Lee S.J."/>
            <person name="Angelova A."/>
            <person name="Kudrna D."/>
            <person name="Luo M."/>
            <person name="Affourtit J."/>
            <person name="Desany B."/>
            <person name="Knight J."/>
            <person name="Niazi F."/>
            <person name="Egholm M."/>
            <person name="Wing R.A."/>
        </authorList>
    </citation>
    <scope>NUCLEOTIDE SEQUENCE [LARGE SCALE GENOMIC DNA]</scope>
    <source>
        <strain evidence="2">cv. IRGC 105608</strain>
    </source>
</reference>
<dbReference type="EnsemblPlants" id="OBART05G09350.1">
    <property type="protein sequence ID" value="OBART05G09350.1"/>
    <property type="gene ID" value="OBART05G09350"/>
</dbReference>
<accession>A0A0D3G5A0</accession>
<dbReference type="HOGENOM" id="CLU_2053216_0_0_1"/>
<name>A0A0D3G5A0_9ORYZ</name>
<keyword evidence="3" id="KW-1185">Reference proteome</keyword>
<evidence type="ECO:0000313" key="2">
    <source>
        <dbReference type="EnsemblPlants" id="OBART05G09350.1"/>
    </source>
</evidence>
<protein>
    <submittedName>
        <fullName evidence="2">Uncharacterized protein</fullName>
    </submittedName>
</protein>
<feature type="compositionally biased region" description="Basic and acidic residues" evidence="1">
    <location>
        <begin position="74"/>
        <end position="100"/>
    </location>
</feature>
<proteinExistence type="predicted"/>
<organism evidence="2">
    <name type="scientific">Oryza barthii</name>
    <dbReference type="NCBI Taxonomy" id="65489"/>
    <lineage>
        <taxon>Eukaryota</taxon>
        <taxon>Viridiplantae</taxon>
        <taxon>Streptophyta</taxon>
        <taxon>Embryophyta</taxon>
        <taxon>Tracheophyta</taxon>
        <taxon>Spermatophyta</taxon>
        <taxon>Magnoliopsida</taxon>
        <taxon>Liliopsida</taxon>
        <taxon>Poales</taxon>
        <taxon>Poaceae</taxon>
        <taxon>BOP clade</taxon>
        <taxon>Oryzoideae</taxon>
        <taxon>Oryzeae</taxon>
        <taxon>Oryzinae</taxon>
        <taxon>Oryza</taxon>
    </lineage>
</organism>
<sequence length="120" mass="14435">MAMYPNRRQLLLKEFKKQTYHEQLLHEENIAIEESLGKLQEDIARRDDEQLEERRNMMRQLEAAREEHRLAMEAQREEHRRELEELKKANKEARDADKQELLSMIKGAQGKENLHQDKAT</sequence>
<evidence type="ECO:0000256" key="1">
    <source>
        <dbReference type="SAM" id="MobiDB-lite"/>
    </source>
</evidence>
<feature type="region of interest" description="Disordered" evidence="1">
    <location>
        <begin position="74"/>
        <end position="120"/>
    </location>
</feature>
<dbReference type="Proteomes" id="UP000026960">
    <property type="component" value="Chromosome 5"/>
</dbReference>
<dbReference type="Gramene" id="OBART05G09350.1">
    <property type="protein sequence ID" value="OBART05G09350.1"/>
    <property type="gene ID" value="OBART05G09350"/>
</dbReference>